<keyword evidence="1" id="KW-0106">Calcium</keyword>
<dbReference type="GO" id="GO:0005509">
    <property type="term" value="F:calcium ion binding"/>
    <property type="evidence" value="ECO:0007669"/>
    <property type="project" value="InterPro"/>
</dbReference>
<comment type="caution">
    <text evidence="3">The sequence shown here is derived from an EMBL/GenBank/DDBJ whole genome shotgun (WGS) entry which is preliminary data.</text>
</comment>
<dbReference type="PROSITE" id="PS00018">
    <property type="entry name" value="EF_HAND_1"/>
    <property type="match status" value="2"/>
</dbReference>
<evidence type="ECO:0000256" key="1">
    <source>
        <dbReference type="ARBA" id="ARBA00022837"/>
    </source>
</evidence>
<dbReference type="EMBL" id="CM004391">
    <property type="protein sequence ID" value="OAY50923.1"/>
    <property type="molecule type" value="Genomic_DNA"/>
</dbReference>
<proteinExistence type="predicted"/>
<organism evidence="3 4">
    <name type="scientific">Manihot esculenta</name>
    <name type="common">Cassava</name>
    <name type="synonym">Jatropha manihot</name>
    <dbReference type="NCBI Taxonomy" id="3983"/>
    <lineage>
        <taxon>Eukaryota</taxon>
        <taxon>Viridiplantae</taxon>
        <taxon>Streptophyta</taxon>
        <taxon>Embryophyta</taxon>
        <taxon>Tracheophyta</taxon>
        <taxon>Spermatophyta</taxon>
        <taxon>Magnoliopsida</taxon>
        <taxon>eudicotyledons</taxon>
        <taxon>Gunneridae</taxon>
        <taxon>Pentapetalae</taxon>
        <taxon>rosids</taxon>
        <taxon>fabids</taxon>
        <taxon>Malpighiales</taxon>
        <taxon>Euphorbiaceae</taxon>
        <taxon>Crotonoideae</taxon>
        <taxon>Manihoteae</taxon>
        <taxon>Manihot</taxon>
    </lineage>
</organism>
<dbReference type="InterPro" id="IPR011992">
    <property type="entry name" value="EF-hand-dom_pair"/>
</dbReference>
<evidence type="ECO:0000313" key="3">
    <source>
        <dbReference type="EMBL" id="OAY50923.1"/>
    </source>
</evidence>
<sequence>MTRKLSNKAASVEIKKDQLRKIFMQFDENHDNVLSSGEIKKAFKHLGATIPLYRAILGKKYADGNKDGVIDMNELDDLVEYTYKLQYEIN</sequence>
<dbReference type="AlphaFoldDB" id="A0A2C9VX71"/>
<evidence type="ECO:0000259" key="2">
    <source>
        <dbReference type="PROSITE" id="PS50222"/>
    </source>
</evidence>
<dbReference type="SUPFAM" id="SSF47473">
    <property type="entry name" value="EF-hand"/>
    <property type="match status" value="1"/>
</dbReference>
<gene>
    <name evidence="3" type="ORF">MANES_05G173100v8</name>
</gene>
<protein>
    <recommendedName>
        <fullName evidence="2">EF-hand domain-containing protein</fullName>
    </recommendedName>
</protein>
<evidence type="ECO:0000313" key="4">
    <source>
        <dbReference type="Proteomes" id="UP000091857"/>
    </source>
</evidence>
<feature type="domain" description="EF-hand" evidence="2">
    <location>
        <begin position="14"/>
        <end position="49"/>
    </location>
</feature>
<dbReference type="PROSITE" id="PS50222">
    <property type="entry name" value="EF_HAND_2"/>
    <property type="match status" value="1"/>
</dbReference>
<dbReference type="Gene3D" id="1.10.238.10">
    <property type="entry name" value="EF-hand"/>
    <property type="match status" value="1"/>
</dbReference>
<accession>A0A2C9VX71</accession>
<dbReference type="InterPro" id="IPR018247">
    <property type="entry name" value="EF_Hand_1_Ca_BS"/>
</dbReference>
<keyword evidence="4" id="KW-1185">Reference proteome</keyword>
<dbReference type="Proteomes" id="UP000091857">
    <property type="component" value="Chromosome 5"/>
</dbReference>
<dbReference type="OMA" id="HHADANN"/>
<name>A0A2C9VX71_MANES</name>
<dbReference type="Gramene" id="Manes.05G173100.1.v8.1">
    <property type="protein sequence ID" value="Manes.05G173100.1.v8.1.CDS.1"/>
    <property type="gene ID" value="Manes.05G173100.v8.1"/>
</dbReference>
<reference evidence="4" key="1">
    <citation type="journal article" date="2016" name="Nat. Biotechnol.">
        <title>Sequencing wild and cultivated cassava and related species reveals extensive interspecific hybridization and genetic diversity.</title>
        <authorList>
            <person name="Bredeson J.V."/>
            <person name="Lyons J.B."/>
            <person name="Prochnik S.E."/>
            <person name="Wu G.A."/>
            <person name="Ha C.M."/>
            <person name="Edsinger-Gonzales E."/>
            <person name="Grimwood J."/>
            <person name="Schmutz J."/>
            <person name="Rabbi I.Y."/>
            <person name="Egesi C."/>
            <person name="Nauluvula P."/>
            <person name="Lebot V."/>
            <person name="Ndunguru J."/>
            <person name="Mkamilo G."/>
            <person name="Bart R.S."/>
            <person name="Setter T.L."/>
            <person name="Gleadow R.M."/>
            <person name="Kulakow P."/>
            <person name="Ferguson M.E."/>
            <person name="Rounsley S."/>
            <person name="Rokhsar D.S."/>
        </authorList>
    </citation>
    <scope>NUCLEOTIDE SEQUENCE [LARGE SCALE GENOMIC DNA]</scope>
    <source>
        <strain evidence="4">cv. AM560-2</strain>
    </source>
</reference>
<dbReference type="Pfam" id="PF13202">
    <property type="entry name" value="EF-hand_5"/>
    <property type="match status" value="1"/>
</dbReference>
<dbReference type="Pfam" id="PF13405">
    <property type="entry name" value="EF-hand_6"/>
    <property type="match status" value="1"/>
</dbReference>
<dbReference type="InterPro" id="IPR002048">
    <property type="entry name" value="EF_hand_dom"/>
</dbReference>